<proteinExistence type="evidence at transcript level"/>
<evidence type="ECO:0000313" key="1">
    <source>
        <dbReference type="EMBL" id="BAE89469.1"/>
    </source>
</evidence>
<accession>I7GC12</accession>
<organism evidence="1">
    <name type="scientific">Macaca fascicularis</name>
    <name type="common">Crab-eating macaque</name>
    <name type="synonym">Cynomolgus monkey</name>
    <dbReference type="NCBI Taxonomy" id="9541"/>
    <lineage>
        <taxon>Eukaryota</taxon>
        <taxon>Metazoa</taxon>
        <taxon>Chordata</taxon>
        <taxon>Craniata</taxon>
        <taxon>Vertebrata</taxon>
        <taxon>Euteleostomi</taxon>
        <taxon>Mammalia</taxon>
        <taxon>Eutheria</taxon>
        <taxon>Euarchontoglires</taxon>
        <taxon>Primates</taxon>
        <taxon>Haplorrhini</taxon>
        <taxon>Catarrhini</taxon>
        <taxon>Cercopithecidae</taxon>
        <taxon>Cercopithecinae</taxon>
        <taxon>Macaca</taxon>
    </lineage>
</organism>
<protein>
    <submittedName>
        <fullName evidence="1">Macaca fascicularis brain cDNA clone: QflA-17973, similar to human 2',3'-cyclic nucleotide 3' phosphodiesterase (CNP), mRNA, RefSeq: NM_033133.3</fullName>
    </submittedName>
</protein>
<name>I7GC12_MACFA</name>
<sequence length="68" mass="7490">MGLRVVFHGHRELVVALRKGGPLGFNSISLSFFFVFRDRVLLSPKLECSGAIMAHCSLKLLGLSHPPE</sequence>
<dbReference type="EMBL" id="AB172407">
    <property type="protein sequence ID" value="BAE89469.1"/>
    <property type="molecule type" value="mRNA"/>
</dbReference>
<dbReference type="AlphaFoldDB" id="I7GC12"/>
<reference evidence="1" key="1">
    <citation type="journal article" date="2007" name="PLoS Biol.">
        <title>Rate of evolution in brain-expressed genes in humans and other primates.</title>
        <authorList>
            <person name="Wang H.-Y."/>
            <person name="Chien H.-C."/>
            <person name="Osada N."/>
            <person name="Hashimoto K."/>
            <person name="Sugano S."/>
            <person name="Gojobori T."/>
            <person name="Chou C.-K."/>
            <person name="Tsai S.-F."/>
            <person name="Wu C.-I."/>
            <person name="Shen C.-K.J."/>
        </authorList>
    </citation>
    <scope>NUCLEOTIDE SEQUENCE</scope>
</reference>